<accession>A0A0A8ZC54</accession>
<proteinExistence type="predicted"/>
<name>A0A0A8ZC54_ARUDO</name>
<reference evidence="1" key="1">
    <citation type="submission" date="2014-09" db="EMBL/GenBank/DDBJ databases">
        <authorList>
            <person name="Magalhaes I.L.F."/>
            <person name="Oliveira U."/>
            <person name="Santos F.R."/>
            <person name="Vidigal T.H.D.A."/>
            <person name="Brescovit A.D."/>
            <person name="Santos A.J."/>
        </authorList>
    </citation>
    <scope>NUCLEOTIDE SEQUENCE</scope>
    <source>
        <tissue evidence="1">Shoot tissue taken approximately 20 cm above the soil surface</tissue>
    </source>
</reference>
<reference evidence="1" key="2">
    <citation type="journal article" date="2015" name="Data Brief">
        <title>Shoot transcriptome of the giant reed, Arundo donax.</title>
        <authorList>
            <person name="Barrero R.A."/>
            <person name="Guerrero F.D."/>
            <person name="Moolhuijzen P."/>
            <person name="Goolsby J.A."/>
            <person name="Tidwell J."/>
            <person name="Bellgard S.E."/>
            <person name="Bellgard M.I."/>
        </authorList>
    </citation>
    <scope>NUCLEOTIDE SEQUENCE</scope>
    <source>
        <tissue evidence="1">Shoot tissue taken approximately 20 cm above the soil surface</tissue>
    </source>
</reference>
<sequence length="19" mass="2322">MFMWPECYLKLYDGLLVAE</sequence>
<dbReference type="AlphaFoldDB" id="A0A0A8ZC54"/>
<evidence type="ECO:0000313" key="1">
    <source>
        <dbReference type="EMBL" id="JAD32437.1"/>
    </source>
</evidence>
<protein>
    <submittedName>
        <fullName evidence="1">Uncharacterized protein</fullName>
    </submittedName>
</protein>
<dbReference type="EMBL" id="GBRH01265458">
    <property type="protein sequence ID" value="JAD32437.1"/>
    <property type="molecule type" value="Transcribed_RNA"/>
</dbReference>
<organism evidence="1">
    <name type="scientific">Arundo donax</name>
    <name type="common">Giant reed</name>
    <name type="synonym">Donax arundinaceus</name>
    <dbReference type="NCBI Taxonomy" id="35708"/>
    <lineage>
        <taxon>Eukaryota</taxon>
        <taxon>Viridiplantae</taxon>
        <taxon>Streptophyta</taxon>
        <taxon>Embryophyta</taxon>
        <taxon>Tracheophyta</taxon>
        <taxon>Spermatophyta</taxon>
        <taxon>Magnoliopsida</taxon>
        <taxon>Liliopsida</taxon>
        <taxon>Poales</taxon>
        <taxon>Poaceae</taxon>
        <taxon>PACMAD clade</taxon>
        <taxon>Arundinoideae</taxon>
        <taxon>Arundineae</taxon>
        <taxon>Arundo</taxon>
    </lineage>
</organism>